<organism evidence="2 3">
    <name type="scientific">Mycena chlorophos</name>
    <name type="common">Agaric fungus</name>
    <name type="synonym">Agaricus chlorophos</name>
    <dbReference type="NCBI Taxonomy" id="658473"/>
    <lineage>
        <taxon>Eukaryota</taxon>
        <taxon>Fungi</taxon>
        <taxon>Dikarya</taxon>
        <taxon>Basidiomycota</taxon>
        <taxon>Agaricomycotina</taxon>
        <taxon>Agaricomycetes</taxon>
        <taxon>Agaricomycetidae</taxon>
        <taxon>Agaricales</taxon>
        <taxon>Marasmiineae</taxon>
        <taxon>Mycenaceae</taxon>
        <taxon>Mycena</taxon>
    </lineage>
</organism>
<feature type="compositionally biased region" description="Acidic residues" evidence="1">
    <location>
        <begin position="70"/>
        <end position="88"/>
    </location>
</feature>
<keyword evidence="3" id="KW-1185">Reference proteome</keyword>
<dbReference type="EMBL" id="JACAZE010000012">
    <property type="protein sequence ID" value="KAF7302755.1"/>
    <property type="molecule type" value="Genomic_DNA"/>
</dbReference>
<gene>
    <name evidence="2" type="ORF">HMN09_00910500</name>
</gene>
<proteinExistence type="predicted"/>
<evidence type="ECO:0000313" key="3">
    <source>
        <dbReference type="Proteomes" id="UP000613580"/>
    </source>
</evidence>
<dbReference type="Proteomes" id="UP000613580">
    <property type="component" value="Unassembled WGS sequence"/>
</dbReference>
<accession>A0A8H6SRR9</accession>
<feature type="region of interest" description="Disordered" evidence="1">
    <location>
        <begin position="1"/>
        <end position="147"/>
    </location>
</feature>
<feature type="region of interest" description="Disordered" evidence="1">
    <location>
        <begin position="207"/>
        <end position="257"/>
    </location>
</feature>
<feature type="compositionally biased region" description="Pro residues" evidence="1">
    <location>
        <begin position="127"/>
        <end position="142"/>
    </location>
</feature>
<feature type="compositionally biased region" description="Low complexity" evidence="1">
    <location>
        <begin position="117"/>
        <end position="126"/>
    </location>
</feature>
<evidence type="ECO:0000313" key="2">
    <source>
        <dbReference type="EMBL" id="KAF7302755.1"/>
    </source>
</evidence>
<protein>
    <submittedName>
        <fullName evidence="2">Uncharacterized protein</fullName>
    </submittedName>
</protein>
<feature type="compositionally biased region" description="Basic residues" evidence="1">
    <location>
        <begin position="102"/>
        <end position="116"/>
    </location>
</feature>
<dbReference type="AlphaFoldDB" id="A0A8H6SRR9"/>
<name>A0A8H6SRR9_MYCCL</name>
<evidence type="ECO:0000256" key="1">
    <source>
        <dbReference type="SAM" id="MobiDB-lite"/>
    </source>
</evidence>
<feature type="compositionally biased region" description="Acidic residues" evidence="1">
    <location>
        <begin position="234"/>
        <end position="247"/>
    </location>
</feature>
<feature type="compositionally biased region" description="Low complexity" evidence="1">
    <location>
        <begin position="1"/>
        <end position="14"/>
    </location>
</feature>
<comment type="caution">
    <text evidence="2">The sequence shown here is derived from an EMBL/GenBank/DDBJ whole genome shotgun (WGS) entry which is preliminary data.</text>
</comment>
<feature type="region of interest" description="Disordered" evidence="1">
    <location>
        <begin position="169"/>
        <end position="191"/>
    </location>
</feature>
<sequence length="257" mass="28213">MDASTDSPAASSARTSRKATARQAALITGAGAPHPRRPFGMKLPPTFAAEQQDYVLPRSILQGDMSPLTSEDELDEEQDELEPMETDEVQPPPPPATTSAKSKAKATKSSKTKAKKAQPQPAAAPAKPGPAEPAKPTQPSPPFANGARIIMLAQVDAWTQTLQGLADAWEREKKPVPFGEEDGEREKGEKFIQTMDKVRTQIERRLVTKGRLVAKPKPKEKEKEKKKKQPAPEVQEDEDELLEEEEDSRPPAKKKRT</sequence>
<reference evidence="2" key="1">
    <citation type="submission" date="2020-05" db="EMBL/GenBank/DDBJ databases">
        <title>Mycena genomes resolve the evolution of fungal bioluminescence.</title>
        <authorList>
            <person name="Tsai I.J."/>
        </authorList>
    </citation>
    <scope>NUCLEOTIDE SEQUENCE</scope>
    <source>
        <strain evidence="2">110903Hualien_Pintung</strain>
    </source>
</reference>